<accession>A0A8J5JGU1</accession>
<dbReference type="AlphaFoldDB" id="A0A8J5JGU1"/>
<dbReference type="EMBL" id="JAHLQT010007399">
    <property type="protein sequence ID" value="KAG7174684.1"/>
    <property type="molecule type" value="Genomic_DNA"/>
</dbReference>
<evidence type="ECO:0000313" key="2">
    <source>
        <dbReference type="EMBL" id="KAG7174684.1"/>
    </source>
</evidence>
<dbReference type="Proteomes" id="UP000747542">
    <property type="component" value="Unassembled WGS sequence"/>
</dbReference>
<evidence type="ECO:0000313" key="1">
    <source>
        <dbReference type="EMBL" id="KAG7157932.1"/>
    </source>
</evidence>
<sequence>MPTLLPLSVSLYQHILNPKTFLIDYEQAARSATEKVLPNTSVKGCFYHLSQNIYDKVQYEGLQGKYQVDADFALNIRMLPALAFIPQDEVVDAFETQPTEGDPVIDYLEDTYIGCLQGWHNHMLVNIISFHPKIWKFLLVLTKEQALTNITINQKTAEDPAPPSWKRYKDSTARIASIVRDFEKHHVLSLLRGIAHSLHLSV</sequence>
<evidence type="ECO:0000313" key="3">
    <source>
        <dbReference type="Proteomes" id="UP000747542"/>
    </source>
</evidence>
<organism evidence="1 3">
    <name type="scientific">Homarus americanus</name>
    <name type="common">American lobster</name>
    <dbReference type="NCBI Taxonomy" id="6706"/>
    <lineage>
        <taxon>Eukaryota</taxon>
        <taxon>Metazoa</taxon>
        <taxon>Ecdysozoa</taxon>
        <taxon>Arthropoda</taxon>
        <taxon>Crustacea</taxon>
        <taxon>Multicrustacea</taxon>
        <taxon>Malacostraca</taxon>
        <taxon>Eumalacostraca</taxon>
        <taxon>Eucarida</taxon>
        <taxon>Decapoda</taxon>
        <taxon>Pleocyemata</taxon>
        <taxon>Astacidea</taxon>
        <taxon>Nephropoidea</taxon>
        <taxon>Nephropidae</taxon>
        <taxon>Homarus</taxon>
    </lineage>
</organism>
<protein>
    <recommendedName>
        <fullName evidence="4">MULE transposase domain-containing protein</fullName>
    </recommendedName>
</protein>
<gene>
    <name evidence="1" type="ORF">Hamer_G019800</name>
    <name evidence="2" type="ORF">Hamer_G030700</name>
</gene>
<comment type="caution">
    <text evidence="1">The sequence shown here is derived from an EMBL/GenBank/DDBJ whole genome shotgun (WGS) entry which is preliminary data.</text>
</comment>
<name>A0A8J5JGU1_HOMAM</name>
<dbReference type="EMBL" id="JAHLQT010036095">
    <property type="protein sequence ID" value="KAG7157932.1"/>
    <property type="molecule type" value="Genomic_DNA"/>
</dbReference>
<proteinExistence type="predicted"/>
<evidence type="ECO:0008006" key="4">
    <source>
        <dbReference type="Google" id="ProtNLM"/>
    </source>
</evidence>
<reference evidence="1" key="1">
    <citation type="journal article" date="2021" name="Sci. Adv.">
        <title>The American lobster genome reveals insights on longevity, neural, and immune adaptations.</title>
        <authorList>
            <person name="Polinski J.M."/>
            <person name="Zimin A.V."/>
            <person name="Clark K.F."/>
            <person name="Kohn A.B."/>
            <person name="Sadowski N."/>
            <person name="Timp W."/>
            <person name="Ptitsyn A."/>
            <person name="Khanna P."/>
            <person name="Romanova D.Y."/>
            <person name="Williams P."/>
            <person name="Greenwood S.J."/>
            <person name="Moroz L.L."/>
            <person name="Walt D.R."/>
            <person name="Bodnar A.G."/>
        </authorList>
    </citation>
    <scope>NUCLEOTIDE SEQUENCE</scope>
    <source>
        <strain evidence="1">GMGI-L3</strain>
    </source>
</reference>
<keyword evidence="3" id="KW-1185">Reference proteome</keyword>